<dbReference type="AlphaFoldDB" id="A0A832I5Z2"/>
<dbReference type="InterPro" id="IPR038765">
    <property type="entry name" value="Papain-like_cys_pep_sf"/>
</dbReference>
<organism evidence="2">
    <name type="scientific">Eiseniibacteriota bacterium</name>
    <dbReference type="NCBI Taxonomy" id="2212470"/>
    <lineage>
        <taxon>Bacteria</taxon>
        <taxon>Candidatus Eiseniibacteriota</taxon>
    </lineage>
</organism>
<reference evidence="2" key="1">
    <citation type="journal article" date="2020" name="mSystems">
        <title>Genome- and Community-Level Interaction Insights into Carbon Utilization and Element Cycling Functions of Hydrothermarchaeota in Hydrothermal Sediment.</title>
        <authorList>
            <person name="Zhou Z."/>
            <person name="Liu Y."/>
            <person name="Xu W."/>
            <person name="Pan J."/>
            <person name="Luo Z.H."/>
            <person name="Li M."/>
        </authorList>
    </citation>
    <scope>NUCLEOTIDE SEQUENCE [LARGE SCALE GENOMIC DNA]</scope>
    <source>
        <strain evidence="2">SpSt-381</strain>
    </source>
</reference>
<accession>A0A832I5Z2</accession>
<name>A0A832I5Z2_UNCEI</name>
<dbReference type="Pfam" id="PF07313">
    <property type="entry name" value="AmiA-like"/>
    <property type="match status" value="1"/>
</dbReference>
<protein>
    <submittedName>
        <fullName evidence="2">DUF1460 domain-containing protein</fullName>
    </submittedName>
</protein>
<evidence type="ECO:0000256" key="1">
    <source>
        <dbReference type="SAM" id="MobiDB-lite"/>
    </source>
</evidence>
<feature type="compositionally biased region" description="Basic and acidic residues" evidence="1">
    <location>
        <begin position="27"/>
        <end position="37"/>
    </location>
</feature>
<gene>
    <name evidence="2" type="ORF">ENR23_12410</name>
</gene>
<proteinExistence type="predicted"/>
<dbReference type="EMBL" id="DSQF01000025">
    <property type="protein sequence ID" value="HGZ44194.1"/>
    <property type="molecule type" value="Genomic_DNA"/>
</dbReference>
<dbReference type="Gene3D" id="1.10.3670.10">
    <property type="entry name" value="Putative xylanase like domain"/>
    <property type="match status" value="1"/>
</dbReference>
<comment type="caution">
    <text evidence="2">The sequence shown here is derived from an EMBL/GenBank/DDBJ whole genome shotgun (WGS) entry which is preliminary data.</text>
</comment>
<dbReference type="InterPro" id="IPR010846">
    <property type="entry name" value="AmiA-like"/>
</dbReference>
<dbReference type="SUPFAM" id="SSF54001">
    <property type="entry name" value="Cysteine proteinases"/>
    <property type="match status" value="1"/>
</dbReference>
<evidence type="ECO:0000313" key="2">
    <source>
        <dbReference type="EMBL" id="HGZ44194.1"/>
    </source>
</evidence>
<feature type="region of interest" description="Disordered" evidence="1">
    <location>
        <begin position="27"/>
        <end position="68"/>
    </location>
</feature>
<sequence>MDDRLALLAEQAGLLVQLQRGRLDDGLRQRADAHDGSSLRMRGVAGRRRRVQPRQYRPPRESPTNAARASCARPGCARVRGMNVPPAAAGLAALLLAALPLAAACAAPPPVALDARLERALARRDPAALADTVLPRLAALDSAQRALVARRIAGWPVAHRVAAWAFLQVGTPYALGPLGEERPPDADPVLAFAASDCAVLNLVSAALAHAPEAGGERAAMALAHYRDGVVAFETRFHFTTDRLDASPYFRDVTRAVGGSLCRARRVTLNRRADGGRWVAIDWSREREVTWIPRVHAGRVARWHAAGRIPDALGVAFVRERALGDGLDVVHESLLWKGRTMLHASSATGRVVALPWSAYLAGPGRGHDGFVLFEYR</sequence>